<evidence type="ECO:0000313" key="2">
    <source>
        <dbReference type="EMBL" id="KAJ8880105.1"/>
    </source>
</evidence>
<comment type="caution">
    <text evidence="2">The sequence shown here is derived from an EMBL/GenBank/DDBJ whole genome shotgun (WGS) entry which is preliminary data.</text>
</comment>
<accession>A0ABQ9H796</accession>
<gene>
    <name evidence="2" type="ORF">PR048_020728</name>
</gene>
<feature type="compositionally biased region" description="Basic and acidic residues" evidence="1">
    <location>
        <begin position="89"/>
        <end position="104"/>
    </location>
</feature>
<protein>
    <submittedName>
        <fullName evidence="2">Uncharacterized protein</fullName>
    </submittedName>
</protein>
<feature type="region of interest" description="Disordered" evidence="1">
    <location>
        <begin position="83"/>
        <end position="104"/>
    </location>
</feature>
<organism evidence="2 3">
    <name type="scientific">Dryococelus australis</name>
    <dbReference type="NCBI Taxonomy" id="614101"/>
    <lineage>
        <taxon>Eukaryota</taxon>
        <taxon>Metazoa</taxon>
        <taxon>Ecdysozoa</taxon>
        <taxon>Arthropoda</taxon>
        <taxon>Hexapoda</taxon>
        <taxon>Insecta</taxon>
        <taxon>Pterygota</taxon>
        <taxon>Neoptera</taxon>
        <taxon>Polyneoptera</taxon>
        <taxon>Phasmatodea</taxon>
        <taxon>Verophasmatodea</taxon>
        <taxon>Anareolatae</taxon>
        <taxon>Phasmatidae</taxon>
        <taxon>Eurycanthinae</taxon>
        <taxon>Dryococelus</taxon>
    </lineage>
</organism>
<reference evidence="2 3" key="1">
    <citation type="submission" date="2023-02" db="EMBL/GenBank/DDBJ databases">
        <title>LHISI_Scaffold_Assembly.</title>
        <authorList>
            <person name="Stuart O.P."/>
            <person name="Cleave R."/>
            <person name="Magrath M.J.L."/>
            <person name="Mikheyev A.S."/>
        </authorList>
    </citation>
    <scope>NUCLEOTIDE SEQUENCE [LARGE SCALE GENOMIC DNA]</scope>
    <source>
        <strain evidence="2">Daus_M_001</strain>
        <tissue evidence="2">Leg muscle</tissue>
    </source>
</reference>
<evidence type="ECO:0000256" key="1">
    <source>
        <dbReference type="SAM" id="MobiDB-lite"/>
    </source>
</evidence>
<keyword evidence="3" id="KW-1185">Reference proteome</keyword>
<dbReference type="EMBL" id="JARBHB010000007">
    <property type="protein sequence ID" value="KAJ8880105.1"/>
    <property type="molecule type" value="Genomic_DNA"/>
</dbReference>
<proteinExistence type="predicted"/>
<dbReference type="Proteomes" id="UP001159363">
    <property type="component" value="Chromosome 6"/>
</dbReference>
<feature type="region of interest" description="Disordered" evidence="1">
    <location>
        <begin position="150"/>
        <end position="170"/>
    </location>
</feature>
<sequence>MDCIQPYNGSIPANPTEMKKSRIENTAEVMRGSKPHIMGERLPAALFTLRTRTNLATGKTPAKVLQGCNLTLPGEFTSGARECASSLAGDEREERREGGARGTRDSDVVCVAAAACHHLNPSPAKCRTTRVCQNTSAFSKAEKILRRVRKEVAKSRSKQNATRNTTRRHSARLHLQGIPQERMFWLLLTLPTLSTFILQVTYKTRLPATGHNVSTRHE</sequence>
<name>A0ABQ9H796_9NEOP</name>
<evidence type="ECO:0000313" key="3">
    <source>
        <dbReference type="Proteomes" id="UP001159363"/>
    </source>
</evidence>